<feature type="compositionally biased region" description="Polar residues" evidence="1">
    <location>
        <begin position="65"/>
        <end position="77"/>
    </location>
</feature>
<evidence type="ECO:0000313" key="3">
    <source>
        <dbReference type="Proteomes" id="UP001066276"/>
    </source>
</evidence>
<feature type="compositionally biased region" description="Basic residues" evidence="1">
    <location>
        <begin position="114"/>
        <end position="124"/>
    </location>
</feature>
<evidence type="ECO:0000256" key="1">
    <source>
        <dbReference type="SAM" id="MobiDB-lite"/>
    </source>
</evidence>
<dbReference type="Proteomes" id="UP001066276">
    <property type="component" value="Chromosome 11"/>
</dbReference>
<organism evidence="2 3">
    <name type="scientific">Pleurodeles waltl</name>
    <name type="common">Iberian ribbed newt</name>
    <dbReference type="NCBI Taxonomy" id="8319"/>
    <lineage>
        <taxon>Eukaryota</taxon>
        <taxon>Metazoa</taxon>
        <taxon>Chordata</taxon>
        <taxon>Craniata</taxon>
        <taxon>Vertebrata</taxon>
        <taxon>Euteleostomi</taxon>
        <taxon>Amphibia</taxon>
        <taxon>Batrachia</taxon>
        <taxon>Caudata</taxon>
        <taxon>Salamandroidea</taxon>
        <taxon>Salamandridae</taxon>
        <taxon>Pleurodelinae</taxon>
        <taxon>Pleurodeles</taxon>
    </lineage>
</organism>
<name>A0AAV7LH49_PLEWA</name>
<reference evidence="2" key="1">
    <citation type="journal article" date="2022" name="bioRxiv">
        <title>Sequencing and chromosome-scale assembly of the giantPleurodeles waltlgenome.</title>
        <authorList>
            <person name="Brown T."/>
            <person name="Elewa A."/>
            <person name="Iarovenko S."/>
            <person name="Subramanian E."/>
            <person name="Araus A.J."/>
            <person name="Petzold A."/>
            <person name="Susuki M."/>
            <person name="Suzuki K.-i.T."/>
            <person name="Hayashi T."/>
            <person name="Toyoda A."/>
            <person name="Oliveira C."/>
            <person name="Osipova E."/>
            <person name="Leigh N.D."/>
            <person name="Simon A."/>
            <person name="Yun M.H."/>
        </authorList>
    </citation>
    <scope>NUCLEOTIDE SEQUENCE</scope>
    <source>
        <strain evidence="2">20211129_DDA</strain>
        <tissue evidence="2">Liver</tissue>
    </source>
</reference>
<accession>A0AAV7LH49</accession>
<protein>
    <submittedName>
        <fullName evidence="2">Uncharacterized protein</fullName>
    </submittedName>
</protein>
<keyword evidence="3" id="KW-1185">Reference proteome</keyword>
<dbReference type="EMBL" id="JANPWB010000015">
    <property type="protein sequence ID" value="KAJ1088668.1"/>
    <property type="molecule type" value="Genomic_DNA"/>
</dbReference>
<gene>
    <name evidence="2" type="ORF">NDU88_001824</name>
</gene>
<evidence type="ECO:0000313" key="2">
    <source>
        <dbReference type="EMBL" id="KAJ1088668.1"/>
    </source>
</evidence>
<feature type="compositionally biased region" description="Basic and acidic residues" evidence="1">
    <location>
        <begin position="18"/>
        <end position="38"/>
    </location>
</feature>
<comment type="caution">
    <text evidence="2">The sequence shown here is derived from an EMBL/GenBank/DDBJ whole genome shotgun (WGS) entry which is preliminary data.</text>
</comment>
<proteinExistence type="predicted"/>
<sequence length="182" mass="19759">MKKSTGGSKAMSRGSGVEFREIDMQHQEQAAPERREVARYPQGPEESQKVSRQEGSAAVLEQLVADSQRSPVSQSLQRCVPNAPGPPARGQPAVPACSVSIWGHSRPSRVDHAGRRHSRGRPHKQWGYGTSTRKNDGETCSARGPPTGQEAPRIRRRGMPTMKAWCSPRSTQAVSGLVGATR</sequence>
<feature type="region of interest" description="Disordered" evidence="1">
    <location>
        <begin position="1"/>
        <end position="161"/>
    </location>
</feature>
<dbReference type="AlphaFoldDB" id="A0AAV7LH49"/>